<dbReference type="Pfam" id="PF08840">
    <property type="entry name" value="BAAT_C"/>
    <property type="match status" value="1"/>
</dbReference>
<feature type="domain" description="BAAT/Acyl-CoA thioester hydrolase C-terminal" evidence="4">
    <location>
        <begin position="248"/>
        <end position="451"/>
    </location>
</feature>
<name>A0A210PIB3_MIZYE</name>
<comment type="caution">
    <text evidence="5">The sequence shown here is derived from an EMBL/GenBank/DDBJ whole genome shotgun (WGS) entry which is preliminary data.</text>
</comment>
<dbReference type="EMBL" id="NEDP02076660">
    <property type="protein sequence ID" value="OWF36221.1"/>
    <property type="molecule type" value="Genomic_DNA"/>
</dbReference>
<dbReference type="AlphaFoldDB" id="A0A210PIB3"/>
<keyword evidence="5" id="KW-0808">Transferase</keyword>
<feature type="active site" description="Charge relay system" evidence="2">
    <location>
        <position position="400"/>
    </location>
</feature>
<protein>
    <submittedName>
        <fullName evidence="5">Acyl-coenzyme A amino acid N-acyltransferase 1</fullName>
    </submittedName>
</protein>
<dbReference type="FunFam" id="3.40.50.1820:FF:000024">
    <property type="entry name" value="acyl-coenzyme A thioesterase 4"/>
    <property type="match status" value="1"/>
</dbReference>
<evidence type="ECO:0000259" key="3">
    <source>
        <dbReference type="Pfam" id="PF04775"/>
    </source>
</evidence>
<dbReference type="Gene3D" id="2.60.40.2240">
    <property type="entry name" value="Acyl-CoA thioester hydrolase/BAAT N-terminal domain"/>
    <property type="match status" value="1"/>
</dbReference>
<dbReference type="PANTHER" id="PTHR10824:SF4">
    <property type="entry name" value="ACYL-COENZYME A THIOESTERASE 1-LIKE"/>
    <property type="match status" value="1"/>
</dbReference>
<proteinExistence type="inferred from homology"/>
<dbReference type="GO" id="GO:0006637">
    <property type="term" value="P:acyl-CoA metabolic process"/>
    <property type="evidence" value="ECO:0007669"/>
    <property type="project" value="InterPro"/>
</dbReference>
<evidence type="ECO:0000256" key="1">
    <source>
        <dbReference type="ARBA" id="ARBA00006538"/>
    </source>
</evidence>
<dbReference type="STRING" id="6573.A0A210PIB3"/>
<sequence length="452" mass="50252">MPLLSRLSQKGRLSRILHVYKSNVQTCGRWTGVTRSQCVRITAVPDDVLVDERFAVHVKGLNQGDDVTIQANICHDKDVLFTSAGCFRADESGCVDVTKHESVSGNYTGVDAMGLIWSMERAPGQSPGLRPGTKDVSTPELVSLAVFKGHHTMEEISEKSPQPLSITDVQRWYKAREVEVIEVKQGSVRGRLFVPPGPGPFPGVIDMYGTAGGLVDSRAAMLASRGFVTLALAFFGYKDLPKSFWDLDLGYFKEAVHLISSHPSVIPDGIGILGLSKGGELAQLIAIHCPQVRAVVSINGFPCLSIVAIRNGDETLEPAAPMDTSKLEFTRENYVIFKNCVVPKENASFFPLWERDLPFLSICGSDDQLTDCRLQQRQYDDFPEEHKDKIELVLYKGAGHLIEPPFTPVTQLAYHKFFRMTFLIGGMREQHARAQEDAWNRIQTFFRTHLKS</sequence>
<evidence type="ECO:0000313" key="5">
    <source>
        <dbReference type="EMBL" id="OWF36221.1"/>
    </source>
</evidence>
<evidence type="ECO:0000259" key="4">
    <source>
        <dbReference type="Pfam" id="PF08840"/>
    </source>
</evidence>
<dbReference type="GO" id="GO:0047617">
    <property type="term" value="F:fatty acyl-CoA hydrolase activity"/>
    <property type="evidence" value="ECO:0007669"/>
    <property type="project" value="TreeGrafter"/>
</dbReference>
<organism evidence="5 6">
    <name type="scientific">Mizuhopecten yessoensis</name>
    <name type="common">Japanese scallop</name>
    <name type="synonym">Patinopecten yessoensis</name>
    <dbReference type="NCBI Taxonomy" id="6573"/>
    <lineage>
        <taxon>Eukaryota</taxon>
        <taxon>Metazoa</taxon>
        <taxon>Spiralia</taxon>
        <taxon>Lophotrochozoa</taxon>
        <taxon>Mollusca</taxon>
        <taxon>Bivalvia</taxon>
        <taxon>Autobranchia</taxon>
        <taxon>Pteriomorphia</taxon>
        <taxon>Pectinida</taxon>
        <taxon>Pectinoidea</taxon>
        <taxon>Pectinidae</taxon>
        <taxon>Mizuhopecten</taxon>
    </lineage>
</organism>
<dbReference type="InterPro" id="IPR014940">
    <property type="entry name" value="BAAT_C"/>
</dbReference>
<comment type="similarity">
    <text evidence="1">Belongs to the C/M/P thioester hydrolase family.</text>
</comment>
<evidence type="ECO:0000256" key="2">
    <source>
        <dbReference type="PIRSR" id="PIRSR016521-1"/>
    </source>
</evidence>
<feature type="domain" description="Acyl-CoA thioester hydrolase/bile acid-CoA amino acid N-acetyltransferase" evidence="3">
    <location>
        <begin position="51"/>
        <end position="185"/>
    </location>
</feature>
<dbReference type="Pfam" id="PF04775">
    <property type="entry name" value="Bile_Hydr_Trans"/>
    <property type="match status" value="1"/>
</dbReference>
<dbReference type="SUPFAM" id="SSF53474">
    <property type="entry name" value="alpha/beta-Hydrolases"/>
    <property type="match status" value="1"/>
</dbReference>
<keyword evidence="5" id="KW-0012">Acyltransferase</keyword>
<dbReference type="InterPro" id="IPR042490">
    <property type="entry name" value="Thio_Ohase/BAAT_N"/>
</dbReference>
<dbReference type="PANTHER" id="PTHR10824">
    <property type="entry name" value="ACYL-COENZYME A THIOESTERASE-RELATED"/>
    <property type="match status" value="1"/>
</dbReference>
<feature type="active site" description="Charge relay system" evidence="2">
    <location>
        <position position="276"/>
    </location>
</feature>
<dbReference type="GO" id="GO:0016746">
    <property type="term" value="F:acyltransferase activity"/>
    <property type="evidence" value="ECO:0007669"/>
    <property type="project" value="UniProtKB-KW"/>
</dbReference>
<dbReference type="OrthoDB" id="6347013at2759"/>
<dbReference type="PIRSF" id="PIRSF016521">
    <property type="entry name" value="Acyl-CoA_hydro"/>
    <property type="match status" value="1"/>
</dbReference>
<dbReference type="GO" id="GO:0006631">
    <property type="term" value="P:fatty acid metabolic process"/>
    <property type="evidence" value="ECO:0007669"/>
    <property type="project" value="TreeGrafter"/>
</dbReference>
<dbReference type="InterPro" id="IPR006862">
    <property type="entry name" value="Thio_Ohase/aa_AcTrfase"/>
</dbReference>
<dbReference type="InterPro" id="IPR029058">
    <property type="entry name" value="AB_hydrolase_fold"/>
</dbReference>
<accession>A0A210PIB3</accession>
<gene>
    <name evidence="5" type="ORF">KP79_PYT10130</name>
</gene>
<dbReference type="InterPro" id="IPR016662">
    <property type="entry name" value="Acyl-CoA_thioEstase_long-chain"/>
</dbReference>
<dbReference type="Proteomes" id="UP000242188">
    <property type="component" value="Unassembled WGS sequence"/>
</dbReference>
<reference evidence="5 6" key="1">
    <citation type="journal article" date="2017" name="Nat. Ecol. Evol.">
        <title>Scallop genome provides insights into evolution of bilaterian karyotype and development.</title>
        <authorList>
            <person name="Wang S."/>
            <person name="Zhang J."/>
            <person name="Jiao W."/>
            <person name="Li J."/>
            <person name="Xun X."/>
            <person name="Sun Y."/>
            <person name="Guo X."/>
            <person name="Huan P."/>
            <person name="Dong B."/>
            <person name="Zhang L."/>
            <person name="Hu X."/>
            <person name="Sun X."/>
            <person name="Wang J."/>
            <person name="Zhao C."/>
            <person name="Wang Y."/>
            <person name="Wang D."/>
            <person name="Huang X."/>
            <person name="Wang R."/>
            <person name="Lv J."/>
            <person name="Li Y."/>
            <person name="Zhang Z."/>
            <person name="Liu B."/>
            <person name="Lu W."/>
            <person name="Hui Y."/>
            <person name="Liang J."/>
            <person name="Zhou Z."/>
            <person name="Hou R."/>
            <person name="Li X."/>
            <person name="Liu Y."/>
            <person name="Li H."/>
            <person name="Ning X."/>
            <person name="Lin Y."/>
            <person name="Zhao L."/>
            <person name="Xing Q."/>
            <person name="Dou J."/>
            <person name="Li Y."/>
            <person name="Mao J."/>
            <person name="Guo H."/>
            <person name="Dou H."/>
            <person name="Li T."/>
            <person name="Mu C."/>
            <person name="Jiang W."/>
            <person name="Fu Q."/>
            <person name="Fu X."/>
            <person name="Miao Y."/>
            <person name="Liu J."/>
            <person name="Yu Q."/>
            <person name="Li R."/>
            <person name="Liao H."/>
            <person name="Li X."/>
            <person name="Kong Y."/>
            <person name="Jiang Z."/>
            <person name="Chourrout D."/>
            <person name="Li R."/>
            <person name="Bao Z."/>
        </authorList>
    </citation>
    <scope>NUCLEOTIDE SEQUENCE [LARGE SCALE GENOMIC DNA]</scope>
    <source>
        <strain evidence="5 6">PY_sf001</strain>
    </source>
</reference>
<feature type="active site" description="Charge relay system" evidence="2">
    <location>
        <position position="367"/>
    </location>
</feature>
<dbReference type="Gene3D" id="3.40.50.1820">
    <property type="entry name" value="alpha/beta hydrolase"/>
    <property type="match status" value="1"/>
</dbReference>
<evidence type="ECO:0000313" key="6">
    <source>
        <dbReference type="Proteomes" id="UP000242188"/>
    </source>
</evidence>
<keyword evidence="6" id="KW-1185">Reference proteome</keyword>